<gene>
    <name evidence="1" type="ORF">SDC9_112805</name>
</gene>
<reference evidence="1" key="1">
    <citation type="submission" date="2019-08" db="EMBL/GenBank/DDBJ databases">
        <authorList>
            <person name="Kucharzyk K."/>
            <person name="Murdoch R.W."/>
            <person name="Higgins S."/>
            <person name="Loffler F."/>
        </authorList>
    </citation>
    <scope>NUCLEOTIDE SEQUENCE</scope>
</reference>
<organism evidence="1">
    <name type="scientific">bioreactor metagenome</name>
    <dbReference type="NCBI Taxonomy" id="1076179"/>
    <lineage>
        <taxon>unclassified sequences</taxon>
        <taxon>metagenomes</taxon>
        <taxon>ecological metagenomes</taxon>
    </lineage>
</organism>
<sequence length="296" mass="33629">MLGRVDRVPGVTRHRPAHGCLFFQRIKVFRLGGQQADHLTPLEQPARVAFAHELTHIGGKQHVKDRIRLGVSQRLHHAARIDLAERRRLFRHEFDIRLLFLHQLLEGGDRRLSVFVIGIDNCPAFLVELERLGHQHRHLHIGGRAQAVGVSVAVSPHDLVGQRLGSQEEPLLLLGVIRQSQAHVRQKAAGEHVDLFARIQLLGRAHRVCRVAVVVADNQLELFASHAARLVDLLHRQFHALFVGLQKRRLRLVAVDLTDLDDVGSPCLGCQRPCRQRQRETPFRPLDSHHCHSPYH</sequence>
<name>A0A645BMW8_9ZZZZ</name>
<proteinExistence type="predicted"/>
<comment type="caution">
    <text evidence="1">The sequence shown here is derived from an EMBL/GenBank/DDBJ whole genome shotgun (WGS) entry which is preliminary data.</text>
</comment>
<dbReference type="AlphaFoldDB" id="A0A645BMW8"/>
<accession>A0A645BMW8</accession>
<evidence type="ECO:0000313" key="1">
    <source>
        <dbReference type="EMBL" id="MPM65901.1"/>
    </source>
</evidence>
<dbReference type="EMBL" id="VSSQ01020778">
    <property type="protein sequence ID" value="MPM65901.1"/>
    <property type="molecule type" value="Genomic_DNA"/>
</dbReference>
<protein>
    <submittedName>
        <fullName evidence="1">Uncharacterized protein</fullName>
    </submittedName>
</protein>